<dbReference type="OrthoDB" id="69313at2"/>
<dbReference type="InterPro" id="IPR050678">
    <property type="entry name" value="DNA_Partitioning_ATPase"/>
</dbReference>
<proteinExistence type="predicted"/>
<comment type="caution">
    <text evidence="3">The sequence shown here is derived from an EMBL/GenBank/DDBJ whole genome shotgun (WGS) entry which is preliminary data.</text>
</comment>
<dbReference type="Proteomes" id="UP000442109">
    <property type="component" value="Unassembled WGS sequence"/>
</dbReference>
<dbReference type="CDD" id="cd02042">
    <property type="entry name" value="ParAB_family"/>
    <property type="match status" value="1"/>
</dbReference>
<dbReference type="PANTHER" id="PTHR13696:SF96">
    <property type="entry name" value="COBQ_COBB_MIND_PARA NUCLEOTIDE BINDING DOMAIN-CONTAINING PROTEIN"/>
    <property type="match status" value="1"/>
</dbReference>
<gene>
    <name evidence="3" type="ORF">GB996_01350</name>
</gene>
<evidence type="ECO:0000256" key="1">
    <source>
        <dbReference type="SAM" id="MobiDB-lite"/>
    </source>
</evidence>
<feature type="region of interest" description="Disordered" evidence="1">
    <location>
        <begin position="235"/>
        <end position="264"/>
    </location>
</feature>
<dbReference type="InterPro" id="IPR002586">
    <property type="entry name" value="CobQ/CobB/MinD/ParA_Nub-bd_dom"/>
</dbReference>
<sequence length="264" mass="29212">MKTVLIANQKGGCGKTSVAITLAAALANQGQTVALADADPQRSSLRWLKQRPDTAAKIYAVDWCDEEDIGDLPKKVAKTLGKKDWLIIDAPGSLSGDRAESLISEARAILIPVLPSIFDADSTKQFLKSIQDIKRIRKGKVDIHLLANRVRSQSSTNLTLQRFFENIGQPPLAWISERSLYPQLAEQGLAIFDHTQKRYRDIQAQWQPVMDALMPKVATKYEEVLAGSEIPASLEKLPQAKSNTGMHKAGKSSKKTKDNSTWYE</sequence>
<dbReference type="Gene3D" id="3.40.50.300">
    <property type="entry name" value="P-loop containing nucleotide triphosphate hydrolases"/>
    <property type="match status" value="1"/>
</dbReference>
<accession>A0A844LXB5</accession>
<dbReference type="PIRSF" id="PIRSF009320">
    <property type="entry name" value="Nuc_binding_HP_1000"/>
    <property type="match status" value="1"/>
</dbReference>
<evidence type="ECO:0000313" key="3">
    <source>
        <dbReference type="EMBL" id="MUG31439.1"/>
    </source>
</evidence>
<organism evidence="3 4">
    <name type="scientific">Psychrobacter sanguinis</name>
    <dbReference type="NCBI Taxonomy" id="861445"/>
    <lineage>
        <taxon>Bacteria</taxon>
        <taxon>Pseudomonadati</taxon>
        <taxon>Pseudomonadota</taxon>
        <taxon>Gammaproteobacteria</taxon>
        <taxon>Moraxellales</taxon>
        <taxon>Moraxellaceae</taxon>
        <taxon>Psychrobacter</taxon>
    </lineage>
</organism>
<dbReference type="Pfam" id="PF01656">
    <property type="entry name" value="CbiA"/>
    <property type="match status" value="1"/>
</dbReference>
<dbReference type="EMBL" id="WFKQ01000001">
    <property type="protein sequence ID" value="MUG31439.1"/>
    <property type="molecule type" value="Genomic_DNA"/>
</dbReference>
<dbReference type="SUPFAM" id="SSF52540">
    <property type="entry name" value="P-loop containing nucleoside triphosphate hydrolases"/>
    <property type="match status" value="1"/>
</dbReference>
<reference evidence="3 4" key="1">
    <citation type="journal article" date="2019" name="PLoS ONE">
        <title>Pup mortality in New Zealand sea lions (Phocarctos hookeri) at Enderby Island, Auckland Islands, 2013-18.</title>
        <authorList>
            <person name="Michael S.A."/>
            <person name="Hayman D.T.S."/>
            <person name="Gray R."/>
            <person name="Zhang J."/>
            <person name="Rogers L."/>
            <person name="Roe W.D."/>
        </authorList>
    </citation>
    <scope>NUCLEOTIDE SEQUENCE [LARGE SCALE GENOMIC DNA]</scope>
    <source>
        <strain evidence="3 4">SM868</strain>
    </source>
</reference>
<name>A0A844LXB5_9GAMM</name>
<evidence type="ECO:0000259" key="2">
    <source>
        <dbReference type="Pfam" id="PF01656"/>
    </source>
</evidence>
<keyword evidence="4" id="KW-1185">Reference proteome</keyword>
<dbReference type="InterPro" id="IPR027417">
    <property type="entry name" value="P-loop_NTPase"/>
</dbReference>
<dbReference type="PANTHER" id="PTHR13696">
    <property type="entry name" value="P-LOOP CONTAINING NUCLEOSIDE TRIPHOSPHATE HYDROLASE"/>
    <property type="match status" value="1"/>
</dbReference>
<protein>
    <submittedName>
        <fullName evidence="3">AAA family ATPase</fullName>
    </submittedName>
</protein>
<feature type="domain" description="CobQ/CobB/MinD/ParA nucleotide binding" evidence="2">
    <location>
        <begin position="4"/>
        <end position="188"/>
    </location>
</feature>
<dbReference type="AlphaFoldDB" id="A0A844LXB5"/>
<evidence type="ECO:0000313" key="4">
    <source>
        <dbReference type="Proteomes" id="UP000442109"/>
    </source>
</evidence>